<proteinExistence type="predicted"/>
<dbReference type="EMBL" id="CADIJX010000002">
    <property type="protein sequence ID" value="CAB3643645.1"/>
    <property type="molecule type" value="Genomic_DNA"/>
</dbReference>
<protein>
    <submittedName>
        <fullName evidence="2">Uncharacterized protein</fullName>
    </submittedName>
</protein>
<evidence type="ECO:0000313" key="3">
    <source>
        <dbReference type="Proteomes" id="UP000494108"/>
    </source>
</evidence>
<feature type="region of interest" description="Disordered" evidence="1">
    <location>
        <begin position="350"/>
        <end position="382"/>
    </location>
</feature>
<name>A0A6S6YUF0_9BURK</name>
<sequence length="382" mass="42880">MDFTLEQRRHLHVRTAHRALRVANQGGNRMLARIARWRATQIVVGQAGAHRHARALRTQSQGHGPCQAIDGGFVTGLDHDIAVCHHILIGRGIADLGRDGIGDPIQDGRPAKAHVGAGAARRHRAADRHGGNLRIQTRRQVIWLGEGGQHHDVARRGQRRTHRAGIDRIEDLVDRECHARSHPAADRHRHVARQRRDAGHVARRNADIARRCRYRGIADLRMHRVLDRIDGKRAAHRHARAASQADRHVVDAGTFFGPDLHGFRLDRGRRNRRAHVVAHVRHAHRRADGRRCALRHRNAQRARRRHDAAGVLRRYRHRARFGQDLLAGRCTRVVDDGADVRPRDIHADSPRAAQGLAPGASHGDAQHAVGQGMALRQRTDVQ</sequence>
<accession>A0A6S6YUF0</accession>
<dbReference type="AlphaFoldDB" id="A0A6S6YUF0"/>
<reference evidence="2 3" key="1">
    <citation type="submission" date="2020-04" db="EMBL/GenBank/DDBJ databases">
        <authorList>
            <person name="De Canck E."/>
        </authorList>
    </citation>
    <scope>NUCLEOTIDE SEQUENCE [LARGE SCALE GENOMIC DNA]</scope>
    <source>
        <strain evidence="2 3">LMG 3431</strain>
    </source>
</reference>
<evidence type="ECO:0000313" key="2">
    <source>
        <dbReference type="EMBL" id="CAB3643645.1"/>
    </source>
</evidence>
<evidence type="ECO:0000256" key="1">
    <source>
        <dbReference type="SAM" id="MobiDB-lite"/>
    </source>
</evidence>
<gene>
    <name evidence="2" type="ORF">LMG3431_02338</name>
</gene>
<keyword evidence="3" id="KW-1185">Reference proteome</keyword>
<dbReference type="Proteomes" id="UP000494108">
    <property type="component" value="Unassembled WGS sequence"/>
</dbReference>
<organism evidence="2 3">
    <name type="scientific">Achromobacter pestifer</name>
    <dbReference type="NCBI Taxonomy" id="1353889"/>
    <lineage>
        <taxon>Bacteria</taxon>
        <taxon>Pseudomonadati</taxon>
        <taxon>Pseudomonadota</taxon>
        <taxon>Betaproteobacteria</taxon>
        <taxon>Burkholderiales</taxon>
        <taxon>Alcaligenaceae</taxon>
        <taxon>Achromobacter</taxon>
    </lineage>
</organism>